<sequence length="71" mass="7997">MRRTSVISATTTRRTTGLSTARIFTSATSEFCSESYFPHRRDVKMNILDFHSLGQITWFSVVFDVCASSLA</sequence>
<dbReference type="Proteomes" id="UP000006727">
    <property type="component" value="Chromosome 5"/>
</dbReference>
<gene>
    <name evidence="1" type="ORF">PHYPA_007623</name>
</gene>
<name>A0A2K1KJJ5_PHYPA</name>
<proteinExistence type="predicted"/>
<evidence type="ECO:0000313" key="2">
    <source>
        <dbReference type="EnsemblPlants" id="Pp3c5_13519V3.1"/>
    </source>
</evidence>
<protein>
    <submittedName>
        <fullName evidence="1 2">Uncharacterized protein</fullName>
    </submittedName>
</protein>
<evidence type="ECO:0000313" key="3">
    <source>
        <dbReference type="Proteomes" id="UP000006727"/>
    </source>
</evidence>
<keyword evidence="3" id="KW-1185">Reference proteome</keyword>
<organism evidence="1">
    <name type="scientific">Physcomitrium patens</name>
    <name type="common">Spreading-leaved earth moss</name>
    <name type="synonym">Physcomitrella patens</name>
    <dbReference type="NCBI Taxonomy" id="3218"/>
    <lineage>
        <taxon>Eukaryota</taxon>
        <taxon>Viridiplantae</taxon>
        <taxon>Streptophyta</taxon>
        <taxon>Embryophyta</taxon>
        <taxon>Bryophyta</taxon>
        <taxon>Bryophytina</taxon>
        <taxon>Bryopsida</taxon>
        <taxon>Funariidae</taxon>
        <taxon>Funariales</taxon>
        <taxon>Funariaceae</taxon>
        <taxon>Physcomitrium</taxon>
    </lineage>
</organism>
<reference evidence="1 3" key="1">
    <citation type="journal article" date="2008" name="Science">
        <title>The Physcomitrella genome reveals evolutionary insights into the conquest of land by plants.</title>
        <authorList>
            <person name="Rensing S."/>
            <person name="Lang D."/>
            <person name="Zimmer A."/>
            <person name="Terry A."/>
            <person name="Salamov A."/>
            <person name="Shapiro H."/>
            <person name="Nishiyama T."/>
            <person name="Perroud P.-F."/>
            <person name="Lindquist E."/>
            <person name="Kamisugi Y."/>
            <person name="Tanahashi T."/>
            <person name="Sakakibara K."/>
            <person name="Fujita T."/>
            <person name="Oishi K."/>
            <person name="Shin-I T."/>
            <person name="Kuroki Y."/>
            <person name="Toyoda A."/>
            <person name="Suzuki Y."/>
            <person name="Hashimoto A."/>
            <person name="Yamaguchi K."/>
            <person name="Sugano A."/>
            <person name="Kohara Y."/>
            <person name="Fujiyama A."/>
            <person name="Anterola A."/>
            <person name="Aoki S."/>
            <person name="Ashton N."/>
            <person name="Barbazuk W.B."/>
            <person name="Barker E."/>
            <person name="Bennetzen J."/>
            <person name="Bezanilla M."/>
            <person name="Blankenship R."/>
            <person name="Cho S.H."/>
            <person name="Dutcher S."/>
            <person name="Estelle M."/>
            <person name="Fawcett J.A."/>
            <person name="Gundlach H."/>
            <person name="Hanada K."/>
            <person name="Heyl A."/>
            <person name="Hicks K.A."/>
            <person name="Hugh J."/>
            <person name="Lohr M."/>
            <person name="Mayer K."/>
            <person name="Melkozernov A."/>
            <person name="Murata T."/>
            <person name="Nelson D."/>
            <person name="Pils B."/>
            <person name="Prigge M."/>
            <person name="Reiss B."/>
            <person name="Renner T."/>
            <person name="Rombauts S."/>
            <person name="Rushton P."/>
            <person name="Sanderfoot A."/>
            <person name="Schween G."/>
            <person name="Shiu S.-H."/>
            <person name="Stueber K."/>
            <person name="Theodoulou F.L."/>
            <person name="Tu H."/>
            <person name="Van de Peer Y."/>
            <person name="Verrier P.J."/>
            <person name="Waters E."/>
            <person name="Wood A."/>
            <person name="Yang L."/>
            <person name="Cove D."/>
            <person name="Cuming A."/>
            <person name="Hasebe M."/>
            <person name="Lucas S."/>
            <person name="Mishler D.B."/>
            <person name="Reski R."/>
            <person name="Grigoriev I."/>
            <person name="Quatrano R.S."/>
            <person name="Boore J.L."/>
        </authorList>
    </citation>
    <scope>NUCLEOTIDE SEQUENCE [LARGE SCALE GENOMIC DNA]</scope>
    <source>
        <strain evidence="2 3">cv. Gransden 2004</strain>
    </source>
</reference>
<dbReference type="AlphaFoldDB" id="A0A2K1KJJ5"/>
<accession>A0A2K1KJJ5</accession>
<evidence type="ECO:0000313" key="1">
    <source>
        <dbReference type="EMBL" id="PNR53948.1"/>
    </source>
</evidence>
<dbReference type="Gramene" id="Pp3c5_13519V3.1">
    <property type="protein sequence ID" value="Pp3c5_13519V3.1"/>
    <property type="gene ID" value="Pp3c5_13519"/>
</dbReference>
<reference evidence="1 3" key="2">
    <citation type="journal article" date="2018" name="Plant J.">
        <title>The Physcomitrella patens chromosome-scale assembly reveals moss genome structure and evolution.</title>
        <authorList>
            <person name="Lang D."/>
            <person name="Ullrich K.K."/>
            <person name="Murat F."/>
            <person name="Fuchs J."/>
            <person name="Jenkins J."/>
            <person name="Haas F.B."/>
            <person name="Piednoel M."/>
            <person name="Gundlach H."/>
            <person name="Van Bel M."/>
            <person name="Meyberg R."/>
            <person name="Vives C."/>
            <person name="Morata J."/>
            <person name="Symeonidi A."/>
            <person name="Hiss M."/>
            <person name="Muchero W."/>
            <person name="Kamisugi Y."/>
            <person name="Saleh O."/>
            <person name="Blanc G."/>
            <person name="Decker E.L."/>
            <person name="van Gessel N."/>
            <person name="Grimwood J."/>
            <person name="Hayes R.D."/>
            <person name="Graham S.W."/>
            <person name="Gunter L.E."/>
            <person name="McDaniel S.F."/>
            <person name="Hoernstein S.N.W."/>
            <person name="Larsson A."/>
            <person name="Li F.W."/>
            <person name="Perroud P.F."/>
            <person name="Phillips J."/>
            <person name="Ranjan P."/>
            <person name="Rokshar D.S."/>
            <person name="Rothfels C.J."/>
            <person name="Schneider L."/>
            <person name="Shu S."/>
            <person name="Stevenson D.W."/>
            <person name="Thummler F."/>
            <person name="Tillich M."/>
            <person name="Villarreal Aguilar J.C."/>
            <person name="Widiez T."/>
            <person name="Wong G.K."/>
            <person name="Wymore A."/>
            <person name="Zhang Y."/>
            <person name="Zimmer A.D."/>
            <person name="Quatrano R.S."/>
            <person name="Mayer K.F.X."/>
            <person name="Goodstein D."/>
            <person name="Casacuberta J.M."/>
            <person name="Vandepoele K."/>
            <person name="Reski R."/>
            <person name="Cuming A.C."/>
            <person name="Tuskan G.A."/>
            <person name="Maumus F."/>
            <person name="Salse J."/>
            <person name="Schmutz J."/>
            <person name="Rensing S.A."/>
        </authorList>
    </citation>
    <scope>NUCLEOTIDE SEQUENCE [LARGE SCALE GENOMIC DNA]</scope>
    <source>
        <strain evidence="2 3">cv. Gransden 2004</strain>
    </source>
</reference>
<dbReference type="EnsemblPlants" id="Pp3c5_13519V3.1">
    <property type="protein sequence ID" value="Pp3c5_13519V3.1"/>
    <property type="gene ID" value="Pp3c5_13519"/>
</dbReference>
<dbReference type="InParanoid" id="A0A2K1KJJ5"/>
<dbReference type="EMBL" id="ABEU02000005">
    <property type="protein sequence ID" value="PNR53948.1"/>
    <property type="molecule type" value="Genomic_DNA"/>
</dbReference>
<reference evidence="2" key="3">
    <citation type="submission" date="2020-12" db="UniProtKB">
        <authorList>
            <consortium name="EnsemblPlants"/>
        </authorList>
    </citation>
    <scope>IDENTIFICATION</scope>
</reference>